<keyword evidence="3" id="KW-0732">Signal</keyword>
<organism evidence="4 5">
    <name type="scientific">Paraphoma chrysanthemicola</name>
    <dbReference type="NCBI Taxonomy" id="798071"/>
    <lineage>
        <taxon>Eukaryota</taxon>
        <taxon>Fungi</taxon>
        <taxon>Dikarya</taxon>
        <taxon>Ascomycota</taxon>
        <taxon>Pezizomycotina</taxon>
        <taxon>Dothideomycetes</taxon>
        <taxon>Pleosporomycetidae</taxon>
        <taxon>Pleosporales</taxon>
        <taxon>Pleosporineae</taxon>
        <taxon>Phaeosphaeriaceae</taxon>
        <taxon>Paraphoma</taxon>
    </lineage>
</organism>
<reference evidence="4" key="1">
    <citation type="journal article" date="2021" name="Nat. Commun.">
        <title>Genetic determinants of endophytism in the Arabidopsis root mycobiome.</title>
        <authorList>
            <person name="Mesny F."/>
            <person name="Miyauchi S."/>
            <person name="Thiergart T."/>
            <person name="Pickel B."/>
            <person name="Atanasova L."/>
            <person name="Karlsson M."/>
            <person name="Huettel B."/>
            <person name="Barry K.W."/>
            <person name="Haridas S."/>
            <person name="Chen C."/>
            <person name="Bauer D."/>
            <person name="Andreopoulos W."/>
            <person name="Pangilinan J."/>
            <person name="LaButti K."/>
            <person name="Riley R."/>
            <person name="Lipzen A."/>
            <person name="Clum A."/>
            <person name="Drula E."/>
            <person name="Henrissat B."/>
            <person name="Kohler A."/>
            <person name="Grigoriev I.V."/>
            <person name="Martin F.M."/>
            <person name="Hacquard S."/>
        </authorList>
    </citation>
    <scope>NUCLEOTIDE SEQUENCE</scope>
    <source>
        <strain evidence="4">MPI-SDFR-AT-0120</strain>
    </source>
</reference>
<dbReference type="OrthoDB" id="194358at2759"/>
<feature type="transmembrane region" description="Helical" evidence="2">
    <location>
        <begin position="58"/>
        <end position="79"/>
    </location>
</feature>
<dbReference type="AlphaFoldDB" id="A0A8K0VUQ4"/>
<feature type="chain" id="PRO_5035463033" description="Ankyrin repeat protein" evidence="3">
    <location>
        <begin position="19"/>
        <end position="1179"/>
    </location>
</feature>
<comment type="caution">
    <text evidence="4">The sequence shown here is derived from an EMBL/GenBank/DDBJ whole genome shotgun (WGS) entry which is preliminary data.</text>
</comment>
<evidence type="ECO:0000313" key="5">
    <source>
        <dbReference type="Proteomes" id="UP000813461"/>
    </source>
</evidence>
<protein>
    <recommendedName>
        <fullName evidence="6">Ankyrin repeat protein</fullName>
    </recommendedName>
</protein>
<feature type="signal peptide" evidence="3">
    <location>
        <begin position="1"/>
        <end position="18"/>
    </location>
</feature>
<evidence type="ECO:0000256" key="1">
    <source>
        <dbReference type="SAM" id="MobiDB-lite"/>
    </source>
</evidence>
<evidence type="ECO:0000313" key="4">
    <source>
        <dbReference type="EMBL" id="KAH7078618.1"/>
    </source>
</evidence>
<accession>A0A8K0VUQ4</accession>
<feature type="transmembrane region" description="Helical" evidence="2">
    <location>
        <begin position="254"/>
        <end position="278"/>
    </location>
</feature>
<evidence type="ECO:0000256" key="3">
    <source>
        <dbReference type="SAM" id="SignalP"/>
    </source>
</evidence>
<proteinExistence type="predicted"/>
<gene>
    <name evidence="4" type="ORF">FB567DRAFT_607902</name>
</gene>
<sequence>MVFIQALLCVTLTTAVAATSWDDFANNLATDLTPILQLFGEQVTKQYLAESISTLDCIIFAIAPLGILTTIVSAIRICGDSTLKAFVGRGQESSGLGELELCSSTGRDILELYQGGGITRVFGRGKTLEIIHDPSLEEEILGDGSTPTRGIYTLMGYQQREKNGKNWVPSSWPSDMAEAMNGLSDEDKRDRIVKRLGHAQNPNLMLNIGLRRHPKGRLICIAILGAALQASMLGFAGWATFVEKLRKEDAMPPPWALSMTAIGTTLLCVGTFMCSYLIERSTHECTFKRDSSSTTSSPPSNPDPEIATSSDGKNCSTLYWVQPGDQVIGDQTFDSFAYSDKKQPLSSYTMSWRKKPSQLERTMTWVASFVTIIAFIIQFIGLRGLHSSVQVYQLAVVLIMSGVRAFLRINRLDLDDNLFYSSSKNQKRTDKEMPEETQMDLDLRGHELDRLAFELSKSRPGGNVLTWNLAHTGAENGAAGTLDAQQNPNDGLTRPWTEKELLPSTLVWHYRVRLAQLTLDTSQENLSQAWPDTLVKGRLESRNTAQAISATVSFLLPKNRWYFNRISQTSKHIWLDLTCSCLPNKEPQDETPAAPLTISFSIPLSQDLLGEKKSLWSVNPADIEAAVSLTHYSCVSNRRALKPPSSLLAAAEPLSMRRIIAASADHSTDAAKNSVALIELWACFPHNQLGSVEYITLESVNTTAGLTTLWTKPTPSSGVYSPTFRKGLGGIQQFCGWPVMPQINTLSERTYMVATCEAPQPLMTLCTQEIFAVFLHGLSTSAQSFSSHPRFTNEGGHTGIQHDEVDKLIELFTENDLGSRTDAMLCIIPIIAANWSQKYISNLFSDMLGYMAKSVSRGAMTREQCQVLLWGKRCMAFGLRDQQVWDWFLTSAWHCYEFSGMKKETYFDYPLNLRDLSTDLPTSDETHSRIDRLMERLCIDPNYKEAVEPIVLERGKSYGNLRSCTISDCVKDDDPYGALILAYQILDEQVTVELETIDKLAGQIRRPGDHWLLVASEIRKRRDIFAACDEKGRNAFFRACLANDLDAAKCISKFSAGQYEANTDTKGWHALHHMIAENNKEAIMSLNLVEYSPKTDRFGEALFEALESDKVNIDEMIICLQTKWKLGYQMVRNRFDRYTIPMSMGLEKDRGESWRKGLRRVYAYEQKLKLGSAATATGL</sequence>
<feature type="region of interest" description="Disordered" evidence="1">
    <location>
        <begin position="288"/>
        <end position="311"/>
    </location>
</feature>
<dbReference type="EMBL" id="JAGMVJ010000017">
    <property type="protein sequence ID" value="KAH7078618.1"/>
    <property type="molecule type" value="Genomic_DNA"/>
</dbReference>
<keyword evidence="2" id="KW-1133">Transmembrane helix</keyword>
<dbReference type="Proteomes" id="UP000813461">
    <property type="component" value="Unassembled WGS sequence"/>
</dbReference>
<feature type="transmembrane region" description="Helical" evidence="2">
    <location>
        <begin position="218"/>
        <end position="242"/>
    </location>
</feature>
<feature type="transmembrane region" description="Helical" evidence="2">
    <location>
        <begin position="363"/>
        <end position="385"/>
    </location>
</feature>
<evidence type="ECO:0000256" key="2">
    <source>
        <dbReference type="SAM" id="Phobius"/>
    </source>
</evidence>
<name>A0A8K0VUQ4_9PLEO</name>
<keyword evidence="2" id="KW-0812">Transmembrane</keyword>
<evidence type="ECO:0008006" key="6">
    <source>
        <dbReference type="Google" id="ProtNLM"/>
    </source>
</evidence>
<keyword evidence="2" id="KW-0472">Membrane</keyword>
<keyword evidence="5" id="KW-1185">Reference proteome</keyword>